<accession>A0A2T1F892</accession>
<proteinExistence type="predicted"/>
<keyword evidence="2" id="KW-1185">Reference proteome</keyword>
<organism evidence="1 2">
    <name type="scientific">Chamaesiphon polymorphus CCALA 037</name>
    <dbReference type="NCBI Taxonomy" id="2107692"/>
    <lineage>
        <taxon>Bacteria</taxon>
        <taxon>Bacillati</taxon>
        <taxon>Cyanobacteriota</taxon>
        <taxon>Cyanophyceae</taxon>
        <taxon>Gomontiellales</taxon>
        <taxon>Chamaesiphonaceae</taxon>
        <taxon>Chamaesiphon</taxon>
    </lineage>
</organism>
<dbReference type="OrthoDB" id="459104at2"/>
<dbReference type="Pfam" id="PF13650">
    <property type="entry name" value="Asp_protease_2"/>
    <property type="match status" value="1"/>
</dbReference>
<dbReference type="EMBL" id="PVWO01000641">
    <property type="protein sequence ID" value="PSB41202.1"/>
    <property type="molecule type" value="Genomic_DNA"/>
</dbReference>
<comment type="caution">
    <text evidence="1">The sequence shown here is derived from an EMBL/GenBank/DDBJ whole genome shotgun (WGS) entry which is preliminary data.</text>
</comment>
<reference evidence="1 2" key="1">
    <citation type="submission" date="2018-03" db="EMBL/GenBank/DDBJ databases">
        <title>The ancient ancestry and fast evolution of plastids.</title>
        <authorList>
            <person name="Moore K.R."/>
            <person name="Magnabosco C."/>
            <person name="Momper L."/>
            <person name="Gold D.A."/>
            <person name="Bosak T."/>
            <person name="Fournier G.P."/>
        </authorList>
    </citation>
    <scope>NUCLEOTIDE SEQUENCE [LARGE SCALE GENOMIC DNA]</scope>
    <source>
        <strain evidence="1 2">CCALA 037</strain>
    </source>
</reference>
<dbReference type="AlphaFoldDB" id="A0A2T1F892"/>
<protein>
    <recommendedName>
        <fullName evidence="3">Peptidase A2 domain-containing protein</fullName>
    </recommendedName>
</protein>
<dbReference type="Gene3D" id="2.40.70.10">
    <property type="entry name" value="Acid Proteases"/>
    <property type="match status" value="1"/>
</dbReference>
<dbReference type="InterPro" id="IPR021109">
    <property type="entry name" value="Peptidase_aspartic_dom_sf"/>
</dbReference>
<evidence type="ECO:0000313" key="2">
    <source>
        <dbReference type="Proteomes" id="UP000238937"/>
    </source>
</evidence>
<evidence type="ECO:0008006" key="3">
    <source>
        <dbReference type="Google" id="ProtNLM"/>
    </source>
</evidence>
<dbReference type="CDD" id="cd00303">
    <property type="entry name" value="retropepsin_like"/>
    <property type="match status" value="1"/>
</dbReference>
<sequence>MTLPENERTVSWNPLYPVTLAKPLGTRIGLNGRQQNIYMVVDSGSEVSLIDRELGYLLGMTLLPEEIPRTGEGVGGEIQYVNRSLDLTIDGRAFKAPVAWLISDIAPAPLLLGREVVFDLFDIKFVQAEKRIEFEWRGEGDASETAA</sequence>
<evidence type="ECO:0000313" key="1">
    <source>
        <dbReference type="EMBL" id="PSB41202.1"/>
    </source>
</evidence>
<dbReference type="Proteomes" id="UP000238937">
    <property type="component" value="Unassembled WGS sequence"/>
</dbReference>
<name>A0A2T1F892_9CYAN</name>
<gene>
    <name evidence="1" type="ORF">C7B77_27625</name>
</gene>